<dbReference type="Gene3D" id="2.170.260.10">
    <property type="entry name" value="paz domain"/>
    <property type="match status" value="1"/>
</dbReference>
<organism evidence="4 5">
    <name type="scientific">Rhizoctonia solani</name>
    <dbReference type="NCBI Taxonomy" id="456999"/>
    <lineage>
        <taxon>Eukaryota</taxon>
        <taxon>Fungi</taxon>
        <taxon>Dikarya</taxon>
        <taxon>Basidiomycota</taxon>
        <taxon>Agaricomycotina</taxon>
        <taxon>Agaricomycetes</taxon>
        <taxon>Cantharellales</taxon>
        <taxon>Ceratobasidiaceae</taxon>
        <taxon>Rhizoctonia</taxon>
    </lineage>
</organism>
<dbReference type="AlphaFoldDB" id="A0A8H3DWB1"/>
<dbReference type="Pfam" id="PF08699">
    <property type="entry name" value="ArgoL1"/>
    <property type="match status" value="1"/>
</dbReference>
<feature type="region of interest" description="Disordered" evidence="1">
    <location>
        <begin position="218"/>
        <end position="345"/>
    </location>
</feature>
<dbReference type="InterPro" id="IPR003165">
    <property type="entry name" value="Piwi"/>
</dbReference>
<dbReference type="Pfam" id="PF16488">
    <property type="entry name" value="ArgoL2"/>
    <property type="match status" value="1"/>
</dbReference>
<dbReference type="Pfam" id="PF16487">
    <property type="entry name" value="ArgoMid"/>
    <property type="match status" value="1"/>
</dbReference>
<dbReference type="Gene3D" id="3.40.50.2300">
    <property type="match status" value="1"/>
</dbReference>
<feature type="domain" description="Piwi" evidence="3">
    <location>
        <begin position="876"/>
        <end position="1185"/>
    </location>
</feature>
<dbReference type="InterPro" id="IPR012337">
    <property type="entry name" value="RNaseH-like_sf"/>
</dbReference>
<comment type="caution">
    <text evidence="4">The sequence shown here is derived from an EMBL/GenBank/DDBJ whole genome shotgun (WGS) entry which is preliminary data.</text>
</comment>
<dbReference type="InterPro" id="IPR036085">
    <property type="entry name" value="PAZ_dom_sf"/>
</dbReference>
<evidence type="ECO:0000256" key="1">
    <source>
        <dbReference type="SAM" id="MobiDB-lite"/>
    </source>
</evidence>
<feature type="compositionally biased region" description="Gly residues" evidence="1">
    <location>
        <begin position="226"/>
        <end position="310"/>
    </location>
</feature>
<dbReference type="PROSITE" id="PS50821">
    <property type="entry name" value="PAZ"/>
    <property type="match status" value="1"/>
</dbReference>
<proteinExistence type="predicted"/>
<feature type="domain" description="PAZ" evidence="2">
    <location>
        <begin position="591"/>
        <end position="701"/>
    </location>
</feature>
<evidence type="ECO:0000259" key="3">
    <source>
        <dbReference type="PROSITE" id="PS50822"/>
    </source>
</evidence>
<dbReference type="EMBL" id="CAJMWV010010062">
    <property type="protein sequence ID" value="CAE6540822.1"/>
    <property type="molecule type" value="Genomic_DNA"/>
</dbReference>
<dbReference type="Pfam" id="PF02170">
    <property type="entry name" value="PAZ"/>
    <property type="match status" value="1"/>
</dbReference>
<feature type="compositionally biased region" description="Gly residues" evidence="1">
    <location>
        <begin position="317"/>
        <end position="327"/>
    </location>
</feature>
<dbReference type="InterPro" id="IPR032473">
    <property type="entry name" value="Argonaute_Mid_dom"/>
</dbReference>
<reference evidence="4" key="1">
    <citation type="submission" date="2021-01" db="EMBL/GenBank/DDBJ databases">
        <authorList>
            <person name="Kaushik A."/>
        </authorList>
    </citation>
    <scope>NUCLEOTIDE SEQUENCE</scope>
    <source>
        <strain evidence="4">AG3-1AP</strain>
    </source>
</reference>
<dbReference type="InterPro" id="IPR014811">
    <property type="entry name" value="ArgoL1"/>
</dbReference>
<dbReference type="Pfam" id="PF16486">
    <property type="entry name" value="ArgoN"/>
    <property type="match status" value="1"/>
</dbReference>
<dbReference type="Pfam" id="PF02171">
    <property type="entry name" value="Piwi"/>
    <property type="match status" value="1"/>
</dbReference>
<sequence length="1229" mass="134017">MRAASKILPDDALIDTCSQHPNRRWCPIPSCKQREFVSAAAFETHCDSDHPREHECPACSKGFPRLDSATRHLITSPDCLREASKIPPDNAPIDTCLRHPDKRRCPVSSCKKREFESPTFFETHRNSDHPSKHQCLVCPKSYMEYGGMINHLITSPKCMREASTMPPDDAPIDTCSRHPDKRWCPVPSCKKREFESSLFLRLTAVRAILTSMGVQRLDFMPPQQRGGRGAGPRGGAGDRGGGGGRGGGPPGGDRGGFRGGAGGGERGRGGSGFRGDRGGGGGDRGGGGGGYRGDRGGGGGDRGRGGGGYRGGDRGGRGGGGGRGGSGFAPRYEPVHAPQYHADPSPAPGVQAPKIAPGVKTVGVPRPPQRGTAGQPLTVSTNNFKITLPEATFHHYDGMIRIVTRCVDIKTEKSMPVKWNQELIRVLQERVAPTVFTPRAVYDGRKNLFASRRLPLAGGDGNSQTFDIALEEARPGGRPPKTHKVALKHVATINPVTLQRYQAGKQSIDNDVLTAVTAVNVVVRMDPVSRYPFNTRSFFTDKEVLPIGGGIELWRGYFQSVRPGLASMLINIDISTGAMFSPGPMIGVCQQILHNNSPNSLVPGQGLSDRDRLKLQRFLTNVRFVTTHREKNGQVSNRPKVLKKITSQSAANLRFTNSEGNEMSVAQYFQSMGTTLQHPNFVCIETSRGAAYPIEVCSIIPGQLMRKQVPPELTNSVLTFSTKKPNERLNSIVAGHSVLQYGQSEYMREFGMNVDQHPEKCLARVLPTPAINYGPNSKSRQIRPRDGAWNLRDQKFFEGATCTGWALVVYDTRGIRMQDAQEIARGLKEQADLLGIRTISSDPVIEFPAAQHLDIAQQLQQAGQKVFQKTKSPPSLIVVVLPENSADLYQAVKHFGDVSRGVATQCLKSTKCRGAKPQYWANVCLKVNAKLGGVNSILDPNTPNLRFLTDAANPSIVLGADVMHPAPGAHGRPSFASLVGSIDSGAAHYTAVSQAQDSRVEMIHDLEGMVYEVLGRHAWWKTNHEKKKVAFPKRLIYYRDGVSEGQFPQILSIELPAIQAACKRHKINPTITVVVVGKRHHVRFFPTHGGEDRSGNCPAGTVVDDVVGHPTEFDFYLQSHAGLLGTSRSSHYSVLFDQNNFTPDALQAVSFALCHVYARATRSVSIPAPVYYADIVCERAKNHYDPSVGYNSLDDTETVASGATGSGVQRYRDLFKPAHEGQRYKMYFQ</sequence>
<name>A0A8H3DWB1_9AGAM</name>
<dbReference type="SUPFAM" id="SSF101690">
    <property type="entry name" value="PAZ domain"/>
    <property type="match status" value="1"/>
</dbReference>
<dbReference type="InterPro" id="IPR036397">
    <property type="entry name" value="RNaseH_sf"/>
</dbReference>
<dbReference type="CDD" id="cd04657">
    <property type="entry name" value="Piwi_ago-like"/>
    <property type="match status" value="1"/>
</dbReference>
<dbReference type="PANTHER" id="PTHR22891">
    <property type="entry name" value="EUKARYOTIC TRANSLATION INITIATION FACTOR 2C"/>
    <property type="match status" value="1"/>
</dbReference>
<dbReference type="InterPro" id="IPR032472">
    <property type="entry name" value="ArgoL2"/>
</dbReference>
<protein>
    <submittedName>
        <fullName evidence="4">Uncharacterized protein</fullName>
    </submittedName>
</protein>
<dbReference type="InterPro" id="IPR032474">
    <property type="entry name" value="Argonaute_N"/>
</dbReference>
<dbReference type="Gene3D" id="3.30.420.10">
    <property type="entry name" value="Ribonuclease H-like superfamily/Ribonuclease H"/>
    <property type="match status" value="1"/>
</dbReference>
<dbReference type="CDD" id="cd02846">
    <property type="entry name" value="PAZ_argonaute_like"/>
    <property type="match status" value="1"/>
</dbReference>
<dbReference type="SMART" id="SM00950">
    <property type="entry name" value="Piwi"/>
    <property type="match status" value="1"/>
</dbReference>
<evidence type="ECO:0000259" key="2">
    <source>
        <dbReference type="PROSITE" id="PS50821"/>
    </source>
</evidence>
<dbReference type="InterPro" id="IPR003100">
    <property type="entry name" value="PAZ_dom"/>
</dbReference>
<evidence type="ECO:0000313" key="4">
    <source>
        <dbReference type="EMBL" id="CAE6540822.1"/>
    </source>
</evidence>
<dbReference type="InterPro" id="IPR045246">
    <property type="entry name" value="Piwi_ago-like"/>
</dbReference>
<accession>A0A8H3DWB1</accession>
<dbReference type="Proteomes" id="UP000663831">
    <property type="component" value="Unassembled WGS sequence"/>
</dbReference>
<dbReference type="SMART" id="SM01163">
    <property type="entry name" value="DUF1785"/>
    <property type="match status" value="1"/>
</dbReference>
<dbReference type="PROSITE" id="PS50822">
    <property type="entry name" value="PIWI"/>
    <property type="match status" value="1"/>
</dbReference>
<gene>
    <name evidence="4" type="ORF">RDB_LOCUS175564</name>
</gene>
<evidence type="ECO:0000313" key="5">
    <source>
        <dbReference type="Proteomes" id="UP000663831"/>
    </source>
</evidence>
<dbReference type="GO" id="GO:0003723">
    <property type="term" value="F:RNA binding"/>
    <property type="evidence" value="ECO:0007669"/>
    <property type="project" value="InterPro"/>
</dbReference>
<dbReference type="SUPFAM" id="SSF53098">
    <property type="entry name" value="Ribonuclease H-like"/>
    <property type="match status" value="1"/>
</dbReference>